<keyword evidence="1" id="KW-1133">Transmembrane helix</keyword>
<accession>A0A343K1C8</accession>
<organism evidence="2">
    <name type="scientific">Graphocephala sp. EMHAU-2015-Zz052315</name>
    <dbReference type="NCBI Taxonomy" id="2036855"/>
    <lineage>
        <taxon>Eukaryota</taxon>
        <taxon>Metazoa</taxon>
        <taxon>Ecdysozoa</taxon>
        <taxon>Arthropoda</taxon>
        <taxon>Hexapoda</taxon>
        <taxon>Insecta</taxon>
        <taxon>Pterygota</taxon>
        <taxon>Neoptera</taxon>
        <taxon>Paraneoptera</taxon>
        <taxon>Hemiptera</taxon>
        <taxon>Auchenorrhyncha</taxon>
        <taxon>Membracoidea</taxon>
        <taxon>Cicadellidae</taxon>
        <taxon>Cicadellinae</taxon>
        <taxon>Cicadellini</taxon>
        <taxon>Graphocephala</taxon>
    </lineage>
</organism>
<reference evidence="2" key="1">
    <citation type="journal article" date="2017" name="Zool. J. Linn. Soc.">
        <title>Insufficient power of mitogenomic data in resolving the auchenorrhynchan monophyly.</title>
        <authorList>
            <person name="Song N."/>
            <person name="Cai W."/>
            <person name="Li H."/>
        </authorList>
    </citation>
    <scope>NUCLEOTIDE SEQUENCE</scope>
</reference>
<keyword evidence="1" id="KW-0472">Membrane</keyword>
<dbReference type="EMBL" id="KX437740">
    <property type="protein sequence ID" value="ATC73036.1"/>
    <property type="molecule type" value="Genomic_DNA"/>
</dbReference>
<dbReference type="AlphaFoldDB" id="A0A343K1C8"/>
<keyword evidence="1" id="KW-0812">Transmembrane</keyword>
<gene>
    <name evidence="2" type="primary">atp8</name>
</gene>
<proteinExistence type="predicted"/>
<protein>
    <submittedName>
        <fullName evidence="2">ATP synthase F0 subunit 8</fullName>
    </submittedName>
</protein>
<name>A0A343K1C8_9HEMI</name>
<evidence type="ECO:0000313" key="2">
    <source>
        <dbReference type="EMBL" id="ATC73036.1"/>
    </source>
</evidence>
<evidence type="ECO:0000256" key="1">
    <source>
        <dbReference type="SAM" id="Phobius"/>
    </source>
</evidence>
<geneLocation type="mitochondrion" evidence="2"/>
<keyword evidence="2" id="KW-0496">Mitochondrion</keyword>
<feature type="transmembrane region" description="Helical" evidence="1">
    <location>
        <begin position="6"/>
        <end position="29"/>
    </location>
</feature>
<sequence>MPQMAPMWWTFLMIMFIMSMIMMMTNMYFNTLNKLMKKKEINTNQMNWKW</sequence>